<reference evidence="2" key="1">
    <citation type="submission" date="2022-06" db="EMBL/GenBank/DDBJ databases">
        <title>New cyanobacteria of genus Symplocastrum in benthos of Lake Baikal.</title>
        <authorList>
            <person name="Sorokovikova E."/>
            <person name="Tikhonova I."/>
            <person name="Krasnopeev A."/>
            <person name="Evseev P."/>
            <person name="Gladkikh A."/>
            <person name="Belykh O."/>
        </authorList>
    </citation>
    <scope>NUCLEOTIDE SEQUENCE</scope>
    <source>
        <strain evidence="2">BBK-W-15</strain>
    </source>
</reference>
<dbReference type="SUPFAM" id="SSF53448">
    <property type="entry name" value="Nucleotide-diphospho-sugar transferases"/>
    <property type="match status" value="1"/>
</dbReference>
<dbReference type="PANTHER" id="PTHR22916:SF3">
    <property type="entry name" value="UDP-GLCNAC:BETAGAL BETA-1,3-N-ACETYLGLUCOSAMINYLTRANSFERASE-LIKE PROTEIN 1"/>
    <property type="match status" value="1"/>
</dbReference>
<evidence type="ECO:0000259" key="1">
    <source>
        <dbReference type="Pfam" id="PF00535"/>
    </source>
</evidence>
<protein>
    <submittedName>
        <fullName evidence="2">Glycosyltransferase family 2 protein</fullName>
    </submittedName>
</protein>
<dbReference type="AlphaFoldDB" id="A0AAE3GME4"/>
<evidence type="ECO:0000313" key="2">
    <source>
        <dbReference type="EMBL" id="MCP2727285.1"/>
    </source>
</evidence>
<feature type="domain" description="Glycosyltransferase 2-like" evidence="1">
    <location>
        <begin position="6"/>
        <end position="131"/>
    </location>
</feature>
<evidence type="ECO:0000313" key="3">
    <source>
        <dbReference type="Proteomes" id="UP001204953"/>
    </source>
</evidence>
<dbReference type="Gene3D" id="3.90.550.10">
    <property type="entry name" value="Spore Coat Polysaccharide Biosynthesis Protein SpsA, Chain A"/>
    <property type="match status" value="1"/>
</dbReference>
<accession>A0AAE3GME4</accession>
<dbReference type="Pfam" id="PF00535">
    <property type="entry name" value="Glycos_transf_2"/>
    <property type="match status" value="1"/>
</dbReference>
<sequence>MNNLVSVIIPVYNCDRYLAQAIESVFAQTYQPIEIIVVDDGSTDGTPEVAKGFGAAVQYCFQVNSGSAAARNRAIELAKGDFFAFLDADDVWVEDKLTLQMAAFANNPNLDIVFGQVQQFITPELPDHLKAKLHCPTELMPGHIPSALLIKRESFFRVGLFETQWKLAEFPSWQVRATELGLQTIMLPDLVAKRRLHETNKGIQQRQYQTEYVQILKASLDRRRAMNKGD</sequence>
<dbReference type="RefSeq" id="WP_254010101.1">
    <property type="nucleotide sequence ID" value="NZ_JAMZMM010000010.1"/>
</dbReference>
<comment type="caution">
    <text evidence="2">The sequence shown here is derived from an EMBL/GenBank/DDBJ whole genome shotgun (WGS) entry which is preliminary data.</text>
</comment>
<proteinExistence type="predicted"/>
<dbReference type="InterPro" id="IPR029044">
    <property type="entry name" value="Nucleotide-diphossugar_trans"/>
</dbReference>
<dbReference type="PANTHER" id="PTHR22916">
    <property type="entry name" value="GLYCOSYLTRANSFERASE"/>
    <property type="match status" value="1"/>
</dbReference>
<dbReference type="Proteomes" id="UP001204953">
    <property type="component" value="Unassembled WGS sequence"/>
</dbReference>
<dbReference type="InterPro" id="IPR001173">
    <property type="entry name" value="Glyco_trans_2-like"/>
</dbReference>
<keyword evidence="3" id="KW-1185">Reference proteome</keyword>
<name>A0AAE3GME4_9CYAN</name>
<gene>
    <name evidence="2" type="ORF">NJ959_02200</name>
</gene>
<dbReference type="CDD" id="cd00761">
    <property type="entry name" value="Glyco_tranf_GTA_type"/>
    <property type="match status" value="1"/>
</dbReference>
<organism evidence="2 3">
    <name type="scientific">Limnofasciculus baicalensis BBK-W-15</name>
    <dbReference type="NCBI Taxonomy" id="2699891"/>
    <lineage>
        <taxon>Bacteria</taxon>
        <taxon>Bacillati</taxon>
        <taxon>Cyanobacteriota</taxon>
        <taxon>Cyanophyceae</taxon>
        <taxon>Coleofasciculales</taxon>
        <taxon>Coleofasciculaceae</taxon>
        <taxon>Limnofasciculus</taxon>
        <taxon>Limnofasciculus baicalensis</taxon>
    </lineage>
</organism>
<dbReference type="EMBL" id="JAMZMM010000010">
    <property type="protein sequence ID" value="MCP2727285.1"/>
    <property type="molecule type" value="Genomic_DNA"/>
</dbReference>
<dbReference type="GO" id="GO:0016758">
    <property type="term" value="F:hexosyltransferase activity"/>
    <property type="evidence" value="ECO:0007669"/>
    <property type="project" value="UniProtKB-ARBA"/>
</dbReference>